<dbReference type="SUPFAM" id="SSF51695">
    <property type="entry name" value="PLC-like phosphodiesterases"/>
    <property type="match status" value="2"/>
</dbReference>
<dbReference type="STRING" id="336983.ENSCANP00000006041"/>
<dbReference type="AlphaFoldDB" id="A0A2K5HP00"/>
<dbReference type="InterPro" id="IPR051057">
    <property type="entry name" value="PI-PLC_domain"/>
</dbReference>
<evidence type="ECO:0000313" key="2">
    <source>
        <dbReference type="Proteomes" id="UP000233080"/>
    </source>
</evidence>
<reference evidence="1" key="2">
    <citation type="submission" date="2025-09" db="UniProtKB">
        <authorList>
            <consortium name="Ensembl"/>
        </authorList>
    </citation>
    <scope>IDENTIFICATION</scope>
</reference>
<sequence length="240" mass="27030">MGGQVSTSSSFSNLRCRNANEDWMSTLSPRLWDVPLHHLSIPGSHDTMTYCLNKKSPISHEESRLLQLLNKAFPCITRPMVLKWSVTQALDVTEQLDAGVRYLDLRIAHMLEGSEKNLHFVHMVYTTALVEVRPESIYTHWQGEGSIRCGPSTEDRHKRPHRGLFVAGTNLTENLQYVLAHPSESLEKMTLPNLPRLSAWVREQRPGPGSRCTNVIAGDFIGADSFVGDVIALNQKLLWC</sequence>
<dbReference type="Gene3D" id="3.20.20.190">
    <property type="entry name" value="Phosphatidylinositol (PI) phosphodiesterase"/>
    <property type="match status" value="1"/>
</dbReference>
<dbReference type="PANTHER" id="PTHR13593:SF24">
    <property type="entry name" value="PI-PLC X DOMAIN-CONTAINING PROTEIN 1"/>
    <property type="match status" value="1"/>
</dbReference>
<keyword evidence="2" id="KW-1185">Reference proteome</keyword>
<dbReference type="GO" id="GO:0008081">
    <property type="term" value="F:phosphoric diester hydrolase activity"/>
    <property type="evidence" value="ECO:0007669"/>
    <property type="project" value="InterPro"/>
</dbReference>
<evidence type="ECO:0000313" key="1">
    <source>
        <dbReference type="Ensembl" id="ENSCANP00000006041.1"/>
    </source>
</evidence>
<name>A0A2K5HP00_COLAP</name>
<protein>
    <recommendedName>
        <fullName evidence="3">Phosphatidylinositol-specific phospholipase C X domain-containing protein</fullName>
    </recommendedName>
</protein>
<evidence type="ECO:0008006" key="3">
    <source>
        <dbReference type="Google" id="ProtNLM"/>
    </source>
</evidence>
<reference evidence="1" key="1">
    <citation type="submission" date="2025-08" db="UniProtKB">
        <authorList>
            <consortium name="Ensembl"/>
        </authorList>
    </citation>
    <scope>IDENTIFICATION</scope>
</reference>
<dbReference type="InterPro" id="IPR017946">
    <property type="entry name" value="PLC-like_Pdiesterase_TIM-brl"/>
</dbReference>
<dbReference type="Ensembl" id="ENSCANT00000022895.1">
    <property type="protein sequence ID" value="ENSCANP00000006041.1"/>
    <property type="gene ID" value="ENSCANG00000020386.1"/>
</dbReference>
<dbReference type="Proteomes" id="UP000233080">
    <property type="component" value="Unassembled WGS sequence"/>
</dbReference>
<dbReference type="PANTHER" id="PTHR13593">
    <property type="match status" value="1"/>
</dbReference>
<organism evidence="1 2">
    <name type="scientific">Colobus angolensis palliatus</name>
    <name type="common">Peters' Angolan colobus</name>
    <dbReference type="NCBI Taxonomy" id="336983"/>
    <lineage>
        <taxon>Eukaryota</taxon>
        <taxon>Metazoa</taxon>
        <taxon>Chordata</taxon>
        <taxon>Craniata</taxon>
        <taxon>Vertebrata</taxon>
        <taxon>Euteleostomi</taxon>
        <taxon>Mammalia</taxon>
        <taxon>Eutheria</taxon>
        <taxon>Euarchontoglires</taxon>
        <taxon>Primates</taxon>
        <taxon>Haplorrhini</taxon>
        <taxon>Catarrhini</taxon>
        <taxon>Cercopithecidae</taxon>
        <taxon>Colobinae</taxon>
        <taxon>Colobus</taxon>
    </lineage>
</organism>
<accession>A0A2K5HP00</accession>
<proteinExistence type="predicted"/>
<dbReference type="GO" id="GO:0006629">
    <property type="term" value="P:lipid metabolic process"/>
    <property type="evidence" value="ECO:0007669"/>
    <property type="project" value="InterPro"/>
</dbReference>
<dbReference type="OMA" id="FYCFTRP"/>